<comment type="caution">
    <text evidence="1">The sequence shown here is derived from an EMBL/GenBank/DDBJ whole genome shotgun (WGS) entry which is preliminary data.</text>
</comment>
<accession>A0A929QSQ8</accession>
<proteinExistence type="predicted"/>
<reference evidence="1" key="1">
    <citation type="submission" date="2020-04" db="EMBL/GenBank/DDBJ databases">
        <title>Deep metagenomics examines the oral microbiome during advanced dental caries in children, revealing novel taxa and co-occurrences with host molecules.</title>
        <authorList>
            <person name="Baker J.L."/>
            <person name="Morton J.T."/>
            <person name="Dinis M."/>
            <person name="Alvarez R."/>
            <person name="Tran N.C."/>
            <person name="Knight R."/>
            <person name="Edlund A."/>
        </authorList>
    </citation>
    <scope>NUCLEOTIDE SEQUENCE</scope>
    <source>
        <strain evidence="1">JCVI_23_bin.16</strain>
    </source>
</reference>
<dbReference type="Proteomes" id="UP000757900">
    <property type="component" value="Unassembled WGS sequence"/>
</dbReference>
<evidence type="ECO:0000313" key="1">
    <source>
        <dbReference type="EMBL" id="MBF0934040.1"/>
    </source>
</evidence>
<sequence>MAKEFLNLDGPDVICHYIYDSNHKTIEKFVKQLNNSGEDIFAEFTNNQFDDQTIVVSSTSHDAAGIDFIVRQQLLMFNQDVSGV</sequence>
<evidence type="ECO:0000313" key="2">
    <source>
        <dbReference type="Proteomes" id="UP000757900"/>
    </source>
</evidence>
<organism evidence="1 2">
    <name type="scientific">Abiotrophia defectiva</name>
    <name type="common">Streptococcus defectivus</name>
    <dbReference type="NCBI Taxonomy" id="46125"/>
    <lineage>
        <taxon>Bacteria</taxon>
        <taxon>Bacillati</taxon>
        <taxon>Bacillota</taxon>
        <taxon>Bacilli</taxon>
        <taxon>Lactobacillales</taxon>
        <taxon>Aerococcaceae</taxon>
        <taxon>Abiotrophia</taxon>
    </lineage>
</organism>
<dbReference type="EMBL" id="JABZFV010000001">
    <property type="protein sequence ID" value="MBF0934040.1"/>
    <property type="molecule type" value="Genomic_DNA"/>
</dbReference>
<dbReference type="AlphaFoldDB" id="A0A929QSQ8"/>
<protein>
    <submittedName>
        <fullName evidence="1">Uncharacterized protein</fullName>
    </submittedName>
</protein>
<name>A0A929QSQ8_ABIDE</name>
<gene>
    <name evidence="1" type="ORF">HXK00_00170</name>
</gene>